<dbReference type="GO" id="GO:0044695">
    <property type="term" value="C:Dsc E3 ubiquitin ligase complex"/>
    <property type="evidence" value="ECO:0007669"/>
    <property type="project" value="TreeGrafter"/>
</dbReference>
<dbReference type="PANTHER" id="PTHR22763:SF162">
    <property type="entry name" value="TRANSMEMBRANE E3 UBIQUITIN-PROTEIN LIGASE 1"/>
    <property type="match status" value="1"/>
</dbReference>
<evidence type="ECO:0000256" key="19">
    <source>
        <dbReference type="PROSITE-ProRule" id="PRU00175"/>
    </source>
</evidence>
<dbReference type="InterPro" id="IPR050731">
    <property type="entry name" value="HRD1_E3_ubiq-ligases"/>
</dbReference>
<evidence type="ECO:0000256" key="4">
    <source>
        <dbReference type="ARBA" id="ARBA00012483"/>
    </source>
</evidence>
<evidence type="ECO:0000256" key="22">
    <source>
        <dbReference type="SAM" id="SignalP"/>
    </source>
</evidence>
<organism evidence="24 25">
    <name type="scientific">Rhizodiscina lignyota</name>
    <dbReference type="NCBI Taxonomy" id="1504668"/>
    <lineage>
        <taxon>Eukaryota</taxon>
        <taxon>Fungi</taxon>
        <taxon>Dikarya</taxon>
        <taxon>Ascomycota</taxon>
        <taxon>Pezizomycotina</taxon>
        <taxon>Dothideomycetes</taxon>
        <taxon>Pleosporomycetidae</taxon>
        <taxon>Aulographales</taxon>
        <taxon>Rhizodiscinaceae</taxon>
        <taxon>Rhizodiscina</taxon>
    </lineage>
</organism>
<evidence type="ECO:0000256" key="9">
    <source>
        <dbReference type="ARBA" id="ARBA00022771"/>
    </source>
</evidence>
<dbReference type="EMBL" id="ML978122">
    <property type="protein sequence ID" value="KAF2102765.1"/>
    <property type="molecule type" value="Genomic_DNA"/>
</dbReference>
<keyword evidence="5" id="KW-0808">Transferase</keyword>
<evidence type="ECO:0000259" key="23">
    <source>
        <dbReference type="PROSITE" id="PS50089"/>
    </source>
</evidence>
<feature type="transmembrane region" description="Helical" evidence="21">
    <location>
        <begin position="420"/>
        <end position="443"/>
    </location>
</feature>
<keyword evidence="7" id="KW-0479">Metal-binding</keyword>
<feature type="domain" description="RING-type" evidence="23">
    <location>
        <begin position="747"/>
        <end position="810"/>
    </location>
</feature>
<feature type="compositionally biased region" description="Polar residues" evidence="20">
    <location>
        <begin position="491"/>
        <end position="507"/>
    </location>
</feature>
<keyword evidence="13 21" id="KW-0472">Membrane</keyword>
<feature type="transmembrane region" description="Helical" evidence="21">
    <location>
        <begin position="389"/>
        <end position="408"/>
    </location>
</feature>
<feature type="transmembrane region" description="Helical" evidence="21">
    <location>
        <begin position="659"/>
        <end position="680"/>
    </location>
</feature>
<comment type="subcellular location">
    <subcellularLocation>
        <location evidence="2">Endomembrane system</location>
        <topology evidence="2">Multi-pass membrane protein</topology>
    </subcellularLocation>
</comment>
<evidence type="ECO:0000256" key="16">
    <source>
        <dbReference type="ARBA" id="ARBA00071072"/>
    </source>
</evidence>
<dbReference type="Pfam" id="PF12678">
    <property type="entry name" value="zf-rbx1"/>
    <property type="match status" value="1"/>
</dbReference>
<evidence type="ECO:0000256" key="14">
    <source>
        <dbReference type="ARBA" id="ARBA00056116"/>
    </source>
</evidence>
<protein>
    <recommendedName>
        <fullName evidence="16">DSC E3 ubiquitin ligase complex subunit A</fullName>
        <ecNumber evidence="4">2.3.2.27</ecNumber>
    </recommendedName>
    <alternativeName>
        <fullName evidence="17">Defective for SREBP cleavage protein A</fullName>
    </alternativeName>
    <alternativeName>
        <fullName evidence="18">RING-type E3 ubiquitin transferase dscA</fullName>
    </alternativeName>
</protein>
<evidence type="ECO:0000256" key="15">
    <source>
        <dbReference type="ARBA" id="ARBA00063126"/>
    </source>
</evidence>
<evidence type="ECO:0000256" key="6">
    <source>
        <dbReference type="ARBA" id="ARBA00022692"/>
    </source>
</evidence>
<dbReference type="OrthoDB" id="9984778at2759"/>
<dbReference type="AlphaFoldDB" id="A0A9P4IP14"/>
<evidence type="ECO:0000256" key="12">
    <source>
        <dbReference type="ARBA" id="ARBA00022989"/>
    </source>
</evidence>
<keyword evidence="8 22" id="KW-0732">Signal</keyword>
<dbReference type="EC" id="2.3.2.27" evidence="4"/>
<feature type="compositionally biased region" description="Low complexity" evidence="20">
    <location>
        <begin position="722"/>
        <end position="733"/>
    </location>
</feature>
<evidence type="ECO:0000256" key="2">
    <source>
        <dbReference type="ARBA" id="ARBA00004127"/>
    </source>
</evidence>
<feature type="signal peptide" evidence="22">
    <location>
        <begin position="1"/>
        <end position="27"/>
    </location>
</feature>
<evidence type="ECO:0000256" key="5">
    <source>
        <dbReference type="ARBA" id="ARBA00022679"/>
    </source>
</evidence>
<keyword evidence="12 21" id="KW-1133">Transmembrane helix</keyword>
<feature type="region of interest" description="Disordered" evidence="20">
    <location>
        <begin position="537"/>
        <end position="557"/>
    </location>
</feature>
<evidence type="ECO:0000313" key="25">
    <source>
        <dbReference type="Proteomes" id="UP000799772"/>
    </source>
</evidence>
<evidence type="ECO:0000256" key="13">
    <source>
        <dbReference type="ARBA" id="ARBA00023136"/>
    </source>
</evidence>
<evidence type="ECO:0000256" key="20">
    <source>
        <dbReference type="SAM" id="MobiDB-lite"/>
    </source>
</evidence>
<dbReference type="Pfam" id="PF11145">
    <property type="entry name" value="DUF2921"/>
    <property type="match status" value="2"/>
</dbReference>
<comment type="pathway">
    <text evidence="3">Protein modification; protein ubiquitination.</text>
</comment>
<dbReference type="Proteomes" id="UP000799772">
    <property type="component" value="Unassembled WGS sequence"/>
</dbReference>
<dbReference type="FunFam" id="3.30.40.10:FF:000626">
    <property type="entry name" value="Transmembrane ubiquitin ligase 1"/>
    <property type="match status" value="1"/>
</dbReference>
<keyword evidence="6 21" id="KW-0812">Transmembrane</keyword>
<evidence type="ECO:0000256" key="1">
    <source>
        <dbReference type="ARBA" id="ARBA00000900"/>
    </source>
</evidence>
<reference evidence="24" key="1">
    <citation type="journal article" date="2020" name="Stud. Mycol.">
        <title>101 Dothideomycetes genomes: a test case for predicting lifestyles and emergence of pathogens.</title>
        <authorList>
            <person name="Haridas S."/>
            <person name="Albert R."/>
            <person name="Binder M."/>
            <person name="Bloem J."/>
            <person name="Labutti K."/>
            <person name="Salamov A."/>
            <person name="Andreopoulos B."/>
            <person name="Baker S."/>
            <person name="Barry K."/>
            <person name="Bills G."/>
            <person name="Bluhm B."/>
            <person name="Cannon C."/>
            <person name="Castanera R."/>
            <person name="Culley D."/>
            <person name="Daum C."/>
            <person name="Ezra D."/>
            <person name="Gonzalez J."/>
            <person name="Henrissat B."/>
            <person name="Kuo A."/>
            <person name="Liang C."/>
            <person name="Lipzen A."/>
            <person name="Lutzoni F."/>
            <person name="Magnuson J."/>
            <person name="Mondo S."/>
            <person name="Nolan M."/>
            <person name="Ohm R."/>
            <person name="Pangilinan J."/>
            <person name="Park H.-J."/>
            <person name="Ramirez L."/>
            <person name="Alfaro M."/>
            <person name="Sun H."/>
            <person name="Tritt A."/>
            <person name="Yoshinaga Y."/>
            <person name="Zwiers L.-H."/>
            <person name="Turgeon B."/>
            <person name="Goodwin S."/>
            <person name="Spatafora J."/>
            <person name="Crous P."/>
            <person name="Grigoriev I."/>
        </authorList>
    </citation>
    <scope>NUCLEOTIDE SEQUENCE</scope>
    <source>
        <strain evidence="24">CBS 133067</strain>
    </source>
</reference>
<sequence>MATNPRAVVLLILLILLLFSPDPQTQSLPQRFRFDDVLDREFYALNVLNHSSYGDFEPSHDRWLNISGFRKSDGFAWEALDEVKERVRGKIEWVIDADAAHRFPDSPDEQEGFRARLPLYRNISGFARGTWVRSSKVTDVHTPTLNRTALGISSMYGNQPFNRNITGDSGSVKFHFDERGLEFLQEKDGVKESKAQLTIHDESSSGEGWEMKLHGVHFLESGLMVMTTTSEKFAGIFGLPQFMPSNTTFNSSMALLNQTIREIIQEQKDDIRIVTNPWTSASDGTIEGIFSPPHCEYVVWLQQHPLNMPEEQDDTSKSQYPLESVEKELRYPSGYIYKPPPSMKMEMLIFSPDCGFVLESKGPPEYTPRESQHLLGPKIEVITNTGRHLTMIFGAVLCGQIYLALIQMKEASTPSTRSRISFYTVAILSMGDGFTAMAFLPLGMFVESMFLNFLAVSFFAFFSVTFLDLRFLMDIWMVQDEERRRQVRQQNARNSGDSTPSPNTTAQPTPPSDTPVPATLPLPATARRNLLSGATPIILPSDQDDEAGQTLTTTGTNDSPTRRFGALYTRFYALLLIIVFLSLHATSWPLGLRSAYMNLLAFIYLSCWIPQIYRNTMRNCRKALLWKYVVGQSVLRLVPFAYFYGIYDNVLFVENDRRALLVLAGWVWVQVWILVIQNLLGPRIFVKKSWVPPAYDYHPILREDEEGATMPIGFTQATDADTSSPSSPTSRRPSVVEKEKGKRLYDCAICMQDIEVPVVLAGGADTSSAASLPANILARRAYMVTPCRHIFHTHCLEGWMRYRLACPICRETLPPL</sequence>
<feature type="compositionally biased region" description="Pro residues" evidence="20">
    <location>
        <begin position="508"/>
        <end position="519"/>
    </location>
</feature>
<feature type="transmembrane region" description="Helical" evidence="21">
    <location>
        <begin position="571"/>
        <end position="590"/>
    </location>
</feature>
<dbReference type="GO" id="GO:0012505">
    <property type="term" value="C:endomembrane system"/>
    <property type="evidence" value="ECO:0007669"/>
    <property type="project" value="UniProtKB-SubCell"/>
</dbReference>
<evidence type="ECO:0000313" key="24">
    <source>
        <dbReference type="EMBL" id="KAF2102765.1"/>
    </source>
</evidence>
<dbReference type="SUPFAM" id="SSF57850">
    <property type="entry name" value="RING/U-box"/>
    <property type="match status" value="1"/>
</dbReference>
<comment type="subunit">
    <text evidence="15">Component of the DSC E3 ubiquitin ligase complex composed of dscA, dscB, dscC and dscD.</text>
</comment>
<evidence type="ECO:0000256" key="17">
    <source>
        <dbReference type="ARBA" id="ARBA00077885"/>
    </source>
</evidence>
<keyword evidence="25" id="KW-1185">Reference proteome</keyword>
<evidence type="ECO:0000256" key="21">
    <source>
        <dbReference type="SAM" id="Phobius"/>
    </source>
</evidence>
<dbReference type="InterPro" id="IPR021319">
    <property type="entry name" value="DUF2921"/>
</dbReference>
<feature type="transmembrane region" description="Helical" evidence="21">
    <location>
        <begin position="449"/>
        <end position="469"/>
    </location>
</feature>
<dbReference type="PROSITE" id="PS50089">
    <property type="entry name" value="ZF_RING_2"/>
    <property type="match status" value="1"/>
</dbReference>
<feature type="transmembrane region" description="Helical" evidence="21">
    <location>
        <begin position="596"/>
        <end position="613"/>
    </location>
</feature>
<keyword evidence="9 19" id="KW-0863">Zinc-finger</keyword>
<dbReference type="InterPro" id="IPR024766">
    <property type="entry name" value="Znf_RING_H2"/>
</dbReference>
<feature type="region of interest" description="Disordered" evidence="20">
    <location>
        <begin position="486"/>
        <end position="519"/>
    </location>
</feature>
<evidence type="ECO:0000256" key="10">
    <source>
        <dbReference type="ARBA" id="ARBA00022786"/>
    </source>
</evidence>
<feature type="region of interest" description="Disordered" evidence="20">
    <location>
        <begin position="715"/>
        <end position="735"/>
    </location>
</feature>
<feature type="transmembrane region" description="Helical" evidence="21">
    <location>
        <begin position="625"/>
        <end position="647"/>
    </location>
</feature>
<comment type="catalytic activity">
    <reaction evidence="1">
        <text>S-ubiquitinyl-[E2 ubiquitin-conjugating enzyme]-L-cysteine + [acceptor protein]-L-lysine = [E2 ubiquitin-conjugating enzyme]-L-cysteine + N(6)-ubiquitinyl-[acceptor protein]-L-lysine.</text>
        <dbReference type="EC" id="2.3.2.27"/>
    </reaction>
</comment>
<evidence type="ECO:0000256" key="3">
    <source>
        <dbReference type="ARBA" id="ARBA00004906"/>
    </source>
</evidence>
<dbReference type="GO" id="GO:0043161">
    <property type="term" value="P:proteasome-mediated ubiquitin-dependent protein catabolic process"/>
    <property type="evidence" value="ECO:0007669"/>
    <property type="project" value="TreeGrafter"/>
</dbReference>
<dbReference type="SMART" id="SM00184">
    <property type="entry name" value="RING"/>
    <property type="match status" value="1"/>
</dbReference>
<accession>A0A9P4IP14</accession>
<comment type="function">
    <text evidence="14">Catalytic component of the DSC E3 ubiquitin ligase complex which is required for the srbA transcriptional activator proteolytic cleavage to release the soluble transcription factor from the membrane in low oxygen or sterol conditions. Required for growth during hypoxia and triazole drug susceptibility, as well as for virulence in a murine model of invasive pulmonary aspergillosis (IPA).</text>
</comment>
<dbReference type="GO" id="GO:0008270">
    <property type="term" value="F:zinc ion binding"/>
    <property type="evidence" value="ECO:0007669"/>
    <property type="project" value="UniProtKB-KW"/>
</dbReference>
<dbReference type="InterPro" id="IPR001841">
    <property type="entry name" value="Znf_RING"/>
</dbReference>
<dbReference type="PANTHER" id="PTHR22763">
    <property type="entry name" value="RING ZINC FINGER PROTEIN"/>
    <property type="match status" value="1"/>
</dbReference>
<dbReference type="InterPro" id="IPR013083">
    <property type="entry name" value="Znf_RING/FYVE/PHD"/>
</dbReference>
<feature type="chain" id="PRO_5040231625" description="DSC E3 ubiquitin ligase complex subunit A" evidence="22">
    <location>
        <begin position="28"/>
        <end position="816"/>
    </location>
</feature>
<gene>
    <name evidence="24" type="ORF">NA57DRAFT_31872</name>
</gene>
<dbReference type="GO" id="GO:0061630">
    <property type="term" value="F:ubiquitin protein ligase activity"/>
    <property type="evidence" value="ECO:0007669"/>
    <property type="project" value="UniProtKB-EC"/>
</dbReference>
<dbReference type="Gene3D" id="3.30.40.10">
    <property type="entry name" value="Zinc/RING finger domain, C3HC4 (zinc finger)"/>
    <property type="match status" value="1"/>
</dbReference>
<name>A0A9P4IP14_9PEZI</name>
<evidence type="ECO:0000256" key="18">
    <source>
        <dbReference type="ARBA" id="ARBA00082128"/>
    </source>
</evidence>
<comment type="caution">
    <text evidence="24">The sequence shown here is derived from an EMBL/GenBank/DDBJ whole genome shotgun (WGS) entry which is preliminary data.</text>
</comment>
<keyword evidence="10" id="KW-0833">Ubl conjugation pathway</keyword>
<proteinExistence type="predicted"/>
<evidence type="ECO:0000256" key="7">
    <source>
        <dbReference type="ARBA" id="ARBA00022723"/>
    </source>
</evidence>
<evidence type="ECO:0000256" key="11">
    <source>
        <dbReference type="ARBA" id="ARBA00022833"/>
    </source>
</evidence>
<keyword evidence="11" id="KW-0862">Zinc</keyword>
<evidence type="ECO:0000256" key="8">
    <source>
        <dbReference type="ARBA" id="ARBA00022729"/>
    </source>
</evidence>